<evidence type="ECO:0000313" key="4">
    <source>
        <dbReference type="EMBL" id="OMG53897.1"/>
    </source>
</evidence>
<evidence type="ECO:0000256" key="1">
    <source>
        <dbReference type="SAM" id="Phobius"/>
    </source>
</evidence>
<reference evidence="4 5" key="1">
    <citation type="submission" date="2016-10" db="EMBL/GenBank/DDBJ databases">
        <title>Alkaliphiles isolated from bioreactors.</title>
        <authorList>
            <person name="Salah Z."/>
            <person name="Rout S.P."/>
            <person name="Humphreys P.N."/>
        </authorList>
    </citation>
    <scope>NUCLEOTIDE SEQUENCE [LARGE SCALE GENOMIC DNA]</scope>
    <source>
        <strain evidence="4 5">ZS02</strain>
    </source>
</reference>
<evidence type="ECO:0000259" key="2">
    <source>
        <dbReference type="Pfam" id="PF13681"/>
    </source>
</evidence>
<proteinExistence type="predicted"/>
<organism evidence="4 5">
    <name type="scientific">Azonexus hydrophilus</name>
    <dbReference type="NCBI Taxonomy" id="418702"/>
    <lineage>
        <taxon>Bacteria</taxon>
        <taxon>Pseudomonadati</taxon>
        <taxon>Pseudomonadota</taxon>
        <taxon>Betaproteobacteria</taxon>
        <taxon>Rhodocyclales</taxon>
        <taxon>Azonexaceae</taxon>
        <taxon>Azonexus</taxon>
    </lineage>
</organism>
<evidence type="ECO:0008006" key="6">
    <source>
        <dbReference type="Google" id="ProtNLM"/>
    </source>
</evidence>
<feature type="transmembrane region" description="Helical" evidence="1">
    <location>
        <begin position="12"/>
        <end position="35"/>
    </location>
</feature>
<name>A0A1R1I5A1_9RHOO</name>
<evidence type="ECO:0000259" key="3">
    <source>
        <dbReference type="Pfam" id="PF14341"/>
    </source>
</evidence>
<evidence type="ECO:0000313" key="5">
    <source>
        <dbReference type="Proteomes" id="UP000187526"/>
    </source>
</evidence>
<feature type="domain" description="Type 4 fimbrial biogenesis protein PilX N-terminal" evidence="3">
    <location>
        <begin position="14"/>
        <end position="62"/>
    </location>
</feature>
<comment type="caution">
    <text evidence="4">The sequence shown here is derived from an EMBL/GenBank/DDBJ whole genome shotgun (WGS) entry which is preliminary data.</text>
</comment>
<dbReference type="InterPro" id="IPR025746">
    <property type="entry name" value="PilX_N_dom"/>
</dbReference>
<dbReference type="AlphaFoldDB" id="A0A1R1I5A1"/>
<dbReference type="RefSeq" id="WP_076095061.1">
    <property type="nucleotide sequence ID" value="NZ_MTHD01000003.1"/>
</dbReference>
<keyword evidence="1" id="KW-0812">Transmembrane</keyword>
<gene>
    <name evidence="4" type="ORF">BJN45_10830</name>
</gene>
<dbReference type="EMBL" id="MTHD01000003">
    <property type="protein sequence ID" value="OMG53897.1"/>
    <property type="molecule type" value="Genomic_DNA"/>
</dbReference>
<feature type="domain" description="PilX/PilW C-terminal" evidence="2">
    <location>
        <begin position="110"/>
        <end position="201"/>
    </location>
</feature>
<protein>
    <recommendedName>
        <fullName evidence="6">Type 4 fimbrial biogenesis protein PilX N-terminal domain-containing protein</fullName>
    </recommendedName>
</protein>
<dbReference type="Pfam" id="PF13681">
    <property type="entry name" value="PilX"/>
    <property type="match status" value="1"/>
</dbReference>
<dbReference type="OrthoDB" id="5801860at2"/>
<keyword evidence="5" id="KW-1185">Reference proteome</keyword>
<dbReference type="STRING" id="418702.BJN45_10830"/>
<sequence>MTKKFIPSQKSQGGIVLIVAMIMLVIMSILGISSVRSVALEERMSAAQHDRSIAMQAAEAALLAGEQDARNRTNFPAGFDPDATTVAAAQPVVNGFVARPTTQSPDWMLTMPDQATWWQQNARELASTVNLGSLLGNRPRYLIEYRGRAVCKSQNPNEAAAQCDTPEGKISPTCDCYLFRVTARSNPAVGRAEVVLQTLFTTF</sequence>
<accession>A0A1R1I5A1</accession>
<dbReference type="InterPro" id="IPR025205">
    <property type="entry name" value="PilX/PilW_C"/>
</dbReference>
<dbReference type="Proteomes" id="UP000187526">
    <property type="component" value="Unassembled WGS sequence"/>
</dbReference>
<dbReference type="Pfam" id="PF14341">
    <property type="entry name" value="PilX_N"/>
    <property type="match status" value="1"/>
</dbReference>
<keyword evidence="1" id="KW-1133">Transmembrane helix</keyword>
<keyword evidence="1" id="KW-0472">Membrane</keyword>